<dbReference type="PANTHER" id="PTHR43537:SF24">
    <property type="entry name" value="GLUCONATE OPERON TRANSCRIPTIONAL REPRESSOR"/>
    <property type="match status" value="1"/>
</dbReference>
<name>A0A2P8CW54_9ACTN</name>
<dbReference type="InterPro" id="IPR036390">
    <property type="entry name" value="WH_DNA-bd_sf"/>
</dbReference>
<evidence type="ECO:0000256" key="2">
    <source>
        <dbReference type="ARBA" id="ARBA00023125"/>
    </source>
</evidence>
<dbReference type="SUPFAM" id="SSF46785">
    <property type="entry name" value="Winged helix' DNA-binding domain"/>
    <property type="match status" value="1"/>
</dbReference>
<dbReference type="InterPro" id="IPR000524">
    <property type="entry name" value="Tscrpt_reg_HTH_GntR"/>
</dbReference>
<organism evidence="5 6">
    <name type="scientific">Murinocardiopsis flavida</name>
    <dbReference type="NCBI Taxonomy" id="645275"/>
    <lineage>
        <taxon>Bacteria</taxon>
        <taxon>Bacillati</taxon>
        <taxon>Actinomycetota</taxon>
        <taxon>Actinomycetes</taxon>
        <taxon>Streptosporangiales</taxon>
        <taxon>Nocardiopsidaceae</taxon>
        <taxon>Murinocardiopsis</taxon>
    </lineage>
</organism>
<dbReference type="GO" id="GO:0003677">
    <property type="term" value="F:DNA binding"/>
    <property type="evidence" value="ECO:0007669"/>
    <property type="project" value="UniProtKB-KW"/>
</dbReference>
<dbReference type="Pfam" id="PF07729">
    <property type="entry name" value="FCD"/>
    <property type="match status" value="1"/>
</dbReference>
<dbReference type="PRINTS" id="PR00035">
    <property type="entry name" value="HTHGNTR"/>
</dbReference>
<sequence>MAVSGRDRVYEFLKESYIASPQHQGRFINEQEVADRIGVSRTPVREALFRLAAEELVQLIPKRGAYIAPVTGRELSELMELRGMAERHAAHKTLLAGDAPVGPMRDALEHQTALADPEQVRAFIDWDHRFHSELIAATRNTLLIKFYDGLRERQVRAGLVAMFATTDRSSSVLTEHRAILTALEAGDVAAADAAIDAHLAATLKVLQDT</sequence>
<dbReference type="InterPro" id="IPR011711">
    <property type="entry name" value="GntR_C"/>
</dbReference>
<feature type="domain" description="HTH gntR-type" evidence="4">
    <location>
        <begin position="3"/>
        <end position="70"/>
    </location>
</feature>
<dbReference type="InterPro" id="IPR008920">
    <property type="entry name" value="TF_FadR/GntR_C"/>
</dbReference>
<dbReference type="Gene3D" id="1.20.120.530">
    <property type="entry name" value="GntR ligand-binding domain-like"/>
    <property type="match status" value="1"/>
</dbReference>
<reference evidence="5 6" key="1">
    <citation type="submission" date="2018-03" db="EMBL/GenBank/DDBJ databases">
        <title>Genomic Encyclopedia of Archaeal and Bacterial Type Strains, Phase II (KMG-II): from individual species to whole genera.</title>
        <authorList>
            <person name="Goeker M."/>
        </authorList>
    </citation>
    <scope>NUCLEOTIDE SEQUENCE [LARGE SCALE GENOMIC DNA]</scope>
    <source>
        <strain evidence="5 6">DSM 45312</strain>
    </source>
</reference>
<dbReference type="PANTHER" id="PTHR43537">
    <property type="entry name" value="TRANSCRIPTIONAL REGULATOR, GNTR FAMILY"/>
    <property type="match status" value="1"/>
</dbReference>
<keyword evidence="2" id="KW-0238">DNA-binding</keyword>
<keyword evidence="3" id="KW-0804">Transcription</keyword>
<protein>
    <submittedName>
        <fullName evidence="5">GntR family transcriptional regulator</fullName>
    </submittedName>
</protein>
<dbReference type="Proteomes" id="UP000240542">
    <property type="component" value="Unassembled WGS sequence"/>
</dbReference>
<evidence type="ECO:0000313" key="6">
    <source>
        <dbReference type="Proteomes" id="UP000240542"/>
    </source>
</evidence>
<dbReference type="SMART" id="SM00345">
    <property type="entry name" value="HTH_GNTR"/>
    <property type="match status" value="1"/>
</dbReference>
<proteinExistence type="predicted"/>
<evidence type="ECO:0000313" key="5">
    <source>
        <dbReference type="EMBL" id="PSK89195.1"/>
    </source>
</evidence>
<dbReference type="SMART" id="SM00895">
    <property type="entry name" value="FCD"/>
    <property type="match status" value="1"/>
</dbReference>
<evidence type="ECO:0000259" key="4">
    <source>
        <dbReference type="PROSITE" id="PS50949"/>
    </source>
</evidence>
<keyword evidence="6" id="KW-1185">Reference proteome</keyword>
<accession>A0A2P8CW54</accession>
<evidence type="ECO:0000256" key="1">
    <source>
        <dbReference type="ARBA" id="ARBA00023015"/>
    </source>
</evidence>
<dbReference type="Gene3D" id="1.10.10.10">
    <property type="entry name" value="Winged helix-like DNA-binding domain superfamily/Winged helix DNA-binding domain"/>
    <property type="match status" value="1"/>
</dbReference>
<comment type="caution">
    <text evidence="5">The sequence shown here is derived from an EMBL/GenBank/DDBJ whole genome shotgun (WGS) entry which is preliminary data.</text>
</comment>
<dbReference type="SUPFAM" id="SSF48008">
    <property type="entry name" value="GntR ligand-binding domain-like"/>
    <property type="match status" value="1"/>
</dbReference>
<evidence type="ECO:0000256" key="3">
    <source>
        <dbReference type="ARBA" id="ARBA00023163"/>
    </source>
</evidence>
<dbReference type="AlphaFoldDB" id="A0A2P8CW54"/>
<dbReference type="Pfam" id="PF00392">
    <property type="entry name" value="GntR"/>
    <property type="match status" value="1"/>
</dbReference>
<dbReference type="EMBL" id="PYGA01000027">
    <property type="protein sequence ID" value="PSK89195.1"/>
    <property type="molecule type" value="Genomic_DNA"/>
</dbReference>
<dbReference type="PROSITE" id="PS50949">
    <property type="entry name" value="HTH_GNTR"/>
    <property type="match status" value="1"/>
</dbReference>
<gene>
    <name evidence="5" type="ORF">CLV63_12768</name>
</gene>
<dbReference type="GO" id="GO:0003700">
    <property type="term" value="F:DNA-binding transcription factor activity"/>
    <property type="evidence" value="ECO:0007669"/>
    <property type="project" value="InterPro"/>
</dbReference>
<keyword evidence="1" id="KW-0805">Transcription regulation</keyword>
<dbReference type="InterPro" id="IPR036388">
    <property type="entry name" value="WH-like_DNA-bd_sf"/>
</dbReference>